<keyword evidence="5" id="KW-1185">Reference proteome</keyword>
<dbReference type="RefSeq" id="WP_085938153.1">
    <property type="nucleotide sequence ID" value="NZ_FUWJ01000020.1"/>
</dbReference>
<dbReference type="InterPro" id="IPR006016">
    <property type="entry name" value="UspA"/>
</dbReference>
<feature type="domain" description="UspA" evidence="3">
    <location>
        <begin position="3"/>
        <end position="141"/>
    </location>
</feature>
<dbReference type="PANTHER" id="PTHR46268">
    <property type="entry name" value="STRESS RESPONSE PROTEIN NHAX"/>
    <property type="match status" value="1"/>
</dbReference>
<protein>
    <recommendedName>
        <fullName evidence="2">Universal stress protein</fullName>
    </recommendedName>
</protein>
<evidence type="ECO:0000313" key="4">
    <source>
        <dbReference type="EMBL" id="SKA40880.1"/>
    </source>
</evidence>
<evidence type="ECO:0000256" key="1">
    <source>
        <dbReference type="ARBA" id="ARBA00008791"/>
    </source>
</evidence>
<dbReference type="SUPFAM" id="SSF52402">
    <property type="entry name" value="Adenine nucleotide alpha hydrolases-like"/>
    <property type="match status" value="1"/>
</dbReference>
<dbReference type="EMBL" id="FUWJ01000020">
    <property type="protein sequence ID" value="SKA40880.1"/>
    <property type="molecule type" value="Genomic_DNA"/>
</dbReference>
<comment type="similarity">
    <text evidence="1 2">Belongs to the universal stress protein A family.</text>
</comment>
<dbReference type="GO" id="GO:0005737">
    <property type="term" value="C:cytoplasm"/>
    <property type="evidence" value="ECO:0007669"/>
    <property type="project" value="UniProtKB-SubCell"/>
</dbReference>
<sequence length="143" mass="15241">MAFRKILITVDDDPLAAHAAEVGIALARSLNADVALIHAIDPSLIYSPEAGSVADDIAQHAQQEGARVVADFRARLPAGTSVLQFVRQGRPGQEIVKAAREWPADLIVIGSHGRRGLSRAVLGSVAEEVMRHSPCPVLVVRRA</sequence>
<dbReference type="Proteomes" id="UP000190092">
    <property type="component" value="Unassembled WGS sequence"/>
</dbReference>
<keyword evidence="2" id="KW-0963">Cytoplasm</keyword>
<evidence type="ECO:0000256" key="2">
    <source>
        <dbReference type="PIRNR" id="PIRNR006276"/>
    </source>
</evidence>
<dbReference type="CDD" id="cd00293">
    <property type="entry name" value="USP-like"/>
    <property type="match status" value="1"/>
</dbReference>
<dbReference type="AlphaFoldDB" id="A0A1T4TK88"/>
<dbReference type="PIRSF" id="PIRSF006276">
    <property type="entry name" value="UspA"/>
    <property type="match status" value="1"/>
</dbReference>
<evidence type="ECO:0000313" key="5">
    <source>
        <dbReference type="Proteomes" id="UP000190092"/>
    </source>
</evidence>
<dbReference type="OrthoDB" id="9792500at2"/>
<dbReference type="Pfam" id="PF00582">
    <property type="entry name" value="Usp"/>
    <property type="match status" value="1"/>
</dbReference>
<gene>
    <name evidence="4" type="ORF">SAMN02745126_06425</name>
</gene>
<comment type="subcellular location">
    <subcellularLocation>
        <location evidence="2">Cytoplasm</location>
    </subcellularLocation>
</comment>
<dbReference type="PANTHER" id="PTHR46268:SF15">
    <property type="entry name" value="UNIVERSAL STRESS PROTEIN HP_0031"/>
    <property type="match status" value="1"/>
</dbReference>
<dbReference type="Gene3D" id="3.40.50.620">
    <property type="entry name" value="HUPs"/>
    <property type="match status" value="1"/>
</dbReference>
<name>A0A1T4TK88_9HYPH</name>
<dbReference type="InterPro" id="IPR006015">
    <property type="entry name" value="Universal_stress_UspA"/>
</dbReference>
<dbReference type="InterPro" id="IPR014729">
    <property type="entry name" value="Rossmann-like_a/b/a_fold"/>
</dbReference>
<evidence type="ECO:0000259" key="3">
    <source>
        <dbReference type="Pfam" id="PF00582"/>
    </source>
</evidence>
<organism evidence="4 5">
    <name type="scientific">Enhydrobacter aerosaccus</name>
    <dbReference type="NCBI Taxonomy" id="225324"/>
    <lineage>
        <taxon>Bacteria</taxon>
        <taxon>Pseudomonadati</taxon>
        <taxon>Pseudomonadota</taxon>
        <taxon>Alphaproteobacteria</taxon>
        <taxon>Hyphomicrobiales</taxon>
        <taxon>Enhydrobacter</taxon>
    </lineage>
</organism>
<accession>A0A1T4TK88</accession>
<reference evidence="5" key="1">
    <citation type="submission" date="2017-02" db="EMBL/GenBank/DDBJ databases">
        <authorList>
            <person name="Varghese N."/>
            <person name="Submissions S."/>
        </authorList>
    </citation>
    <scope>NUCLEOTIDE SEQUENCE [LARGE SCALE GENOMIC DNA]</scope>
    <source>
        <strain evidence="5">ATCC 27094</strain>
    </source>
</reference>
<proteinExistence type="inferred from homology"/>
<dbReference type="PRINTS" id="PR01438">
    <property type="entry name" value="UNVRSLSTRESS"/>
</dbReference>
<dbReference type="STRING" id="225324.SAMN02745126_06425"/>